<proteinExistence type="predicted"/>
<dbReference type="GO" id="GO:0030234">
    <property type="term" value="F:enzyme regulator activity"/>
    <property type="evidence" value="ECO:0007669"/>
    <property type="project" value="InterPro"/>
</dbReference>
<accession>A0A426TXV6</accession>
<organism evidence="1 2">
    <name type="scientific">Candidatus Viridilinea halotolerans</name>
    <dbReference type="NCBI Taxonomy" id="2491704"/>
    <lineage>
        <taxon>Bacteria</taxon>
        <taxon>Bacillati</taxon>
        <taxon>Chloroflexota</taxon>
        <taxon>Chloroflexia</taxon>
        <taxon>Chloroflexales</taxon>
        <taxon>Chloroflexineae</taxon>
        <taxon>Oscillochloridaceae</taxon>
        <taxon>Candidatus Viridilinea</taxon>
    </lineage>
</organism>
<dbReference type="AlphaFoldDB" id="A0A426TXV6"/>
<dbReference type="InterPro" id="IPR015867">
    <property type="entry name" value="N-reg_PII/ATP_PRibTrfase_C"/>
</dbReference>
<dbReference type="SUPFAM" id="SSF54913">
    <property type="entry name" value="GlnB-like"/>
    <property type="match status" value="1"/>
</dbReference>
<gene>
    <name evidence="1" type="ORF">EI684_13000</name>
</gene>
<dbReference type="GO" id="GO:0006808">
    <property type="term" value="P:regulation of nitrogen utilization"/>
    <property type="evidence" value="ECO:0007669"/>
    <property type="project" value="InterPro"/>
</dbReference>
<comment type="caution">
    <text evidence="1">The sequence shown here is derived from an EMBL/GenBank/DDBJ whole genome shotgun (WGS) entry which is preliminary data.</text>
</comment>
<protein>
    <submittedName>
        <fullName evidence="1">Transcriptional regulator</fullName>
    </submittedName>
</protein>
<dbReference type="Gene3D" id="3.30.70.120">
    <property type="match status" value="1"/>
</dbReference>
<evidence type="ECO:0000313" key="1">
    <source>
        <dbReference type="EMBL" id="RRR70669.1"/>
    </source>
</evidence>
<dbReference type="InterPro" id="IPR011322">
    <property type="entry name" value="N-reg_PII-like_a/b"/>
</dbReference>
<dbReference type="EMBL" id="RSAS01000504">
    <property type="protein sequence ID" value="RRR70669.1"/>
    <property type="molecule type" value="Genomic_DNA"/>
</dbReference>
<name>A0A426TXV6_9CHLR</name>
<dbReference type="InterPro" id="IPR002187">
    <property type="entry name" value="N-reg_PII"/>
</dbReference>
<dbReference type="Proteomes" id="UP000280307">
    <property type="component" value="Unassembled WGS sequence"/>
</dbReference>
<sequence>MPTTKLKLVTIISETILEDRIIRELKQLGVRGYTVSGEVRGEGTRGLPTVDFGGQNIRIETLVNPELATQIMAYIAEHYFADYAVIVYTLDAEVIRSEKYL</sequence>
<dbReference type="Pfam" id="PF00543">
    <property type="entry name" value="P-II"/>
    <property type="match status" value="1"/>
</dbReference>
<evidence type="ECO:0000313" key="2">
    <source>
        <dbReference type="Proteomes" id="UP000280307"/>
    </source>
</evidence>
<reference evidence="1 2" key="1">
    <citation type="submission" date="2018-12" db="EMBL/GenBank/DDBJ databases">
        <title>Genome Sequence of Candidatus Viridilinea halotolerans isolated from saline sulfide-rich spring.</title>
        <authorList>
            <person name="Grouzdev D.S."/>
            <person name="Burganskaya E.I."/>
            <person name="Krutkina M.S."/>
            <person name="Sukhacheva M.V."/>
            <person name="Gorlenko V.M."/>
        </authorList>
    </citation>
    <scope>NUCLEOTIDE SEQUENCE [LARGE SCALE GENOMIC DNA]</scope>
    <source>
        <strain evidence="1">Chok-6</strain>
    </source>
</reference>